<reference evidence="1 2" key="1">
    <citation type="journal article" date="2018" name="Nat. Ecol. Evol.">
        <title>Pezizomycetes genomes reveal the molecular basis of ectomycorrhizal truffle lifestyle.</title>
        <authorList>
            <person name="Murat C."/>
            <person name="Payen T."/>
            <person name="Noel B."/>
            <person name="Kuo A."/>
            <person name="Morin E."/>
            <person name="Chen J."/>
            <person name="Kohler A."/>
            <person name="Krizsan K."/>
            <person name="Balestrini R."/>
            <person name="Da Silva C."/>
            <person name="Montanini B."/>
            <person name="Hainaut M."/>
            <person name="Levati E."/>
            <person name="Barry K.W."/>
            <person name="Belfiori B."/>
            <person name="Cichocki N."/>
            <person name="Clum A."/>
            <person name="Dockter R.B."/>
            <person name="Fauchery L."/>
            <person name="Guy J."/>
            <person name="Iotti M."/>
            <person name="Le Tacon F."/>
            <person name="Lindquist E.A."/>
            <person name="Lipzen A."/>
            <person name="Malagnac F."/>
            <person name="Mello A."/>
            <person name="Molinier V."/>
            <person name="Miyauchi S."/>
            <person name="Poulain J."/>
            <person name="Riccioni C."/>
            <person name="Rubini A."/>
            <person name="Sitrit Y."/>
            <person name="Splivallo R."/>
            <person name="Traeger S."/>
            <person name="Wang M."/>
            <person name="Zifcakova L."/>
            <person name="Wipf D."/>
            <person name="Zambonelli A."/>
            <person name="Paolocci F."/>
            <person name="Nowrousian M."/>
            <person name="Ottonello S."/>
            <person name="Baldrian P."/>
            <person name="Spatafora J.W."/>
            <person name="Henrissat B."/>
            <person name="Nagy L.G."/>
            <person name="Aury J.M."/>
            <person name="Wincker P."/>
            <person name="Grigoriev I.V."/>
            <person name="Bonfante P."/>
            <person name="Martin F.M."/>
        </authorList>
    </citation>
    <scope>NUCLEOTIDE SEQUENCE [LARGE SCALE GENOMIC DNA]</scope>
    <source>
        <strain evidence="1 2">RN42</strain>
    </source>
</reference>
<evidence type="ECO:0000313" key="2">
    <source>
        <dbReference type="Proteomes" id="UP000275078"/>
    </source>
</evidence>
<dbReference type="AlphaFoldDB" id="A0A3N4I9E1"/>
<proteinExistence type="predicted"/>
<sequence>MHFIVFKLGASPYSFTKAPTEQNFPSRKHHTSPEPPFIPTRTNADSYPYNLAPSLTPQTETYHFVSSYLPAKFHSSESINYYLIHNTINLTQYHQAFSSSSLCLDNCAKYSLAPSKLTPLAFGGVSNSCVMELVSSTIHCISEGFWRTMEETGCGLELR</sequence>
<keyword evidence="2" id="KW-1185">Reference proteome</keyword>
<name>A0A3N4I9E1_ASCIM</name>
<dbReference type="Proteomes" id="UP000275078">
    <property type="component" value="Unassembled WGS sequence"/>
</dbReference>
<protein>
    <submittedName>
        <fullName evidence="1">Uncharacterized protein</fullName>
    </submittedName>
</protein>
<organism evidence="1 2">
    <name type="scientific">Ascobolus immersus RN42</name>
    <dbReference type="NCBI Taxonomy" id="1160509"/>
    <lineage>
        <taxon>Eukaryota</taxon>
        <taxon>Fungi</taxon>
        <taxon>Dikarya</taxon>
        <taxon>Ascomycota</taxon>
        <taxon>Pezizomycotina</taxon>
        <taxon>Pezizomycetes</taxon>
        <taxon>Pezizales</taxon>
        <taxon>Ascobolaceae</taxon>
        <taxon>Ascobolus</taxon>
    </lineage>
</organism>
<gene>
    <name evidence="1" type="ORF">BJ508DRAFT_100546</name>
</gene>
<evidence type="ECO:0000313" key="1">
    <source>
        <dbReference type="EMBL" id="RPA82066.1"/>
    </source>
</evidence>
<accession>A0A3N4I9E1</accession>
<dbReference type="EMBL" id="ML119674">
    <property type="protein sequence ID" value="RPA82066.1"/>
    <property type="molecule type" value="Genomic_DNA"/>
</dbReference>